<dbReference type="EMBL" id="QAON01000008">
    <property type="protein sequence ID" value="PTQ89214.1"/>
    <property type="molecule type" value="Genomic_DNA"/>
</dbReference>
<dbReference type="SUPFAM" id="SSF48452">
    <property type="entry name" value="TPR-like"/>
    <property type="match status" value="1"/>
</dbReference>
<feature type="compositionally biased region" description="Basic and acidic residues" evidence="1">
    <location>
        <begin position="191"/>
        <end position="205"/>
    </location>
</feature>
<reference evidence="2 3" key="1">
    <citation type="submission" date="2018-04" db="EMBL/GenBank/DDBJ databases">
        <title>Genomic Encyclopedia of Archaeal and Bacterial Type Strains, Phase II (KMG-II): from individual species to whole genera.</title>
        <authorList>
            <person name="Goeker M."/>
        </authorList>
    </citation>
    <scope>NUCLEOTIDE SEQUENCE [LARGE SCALE GENOMIC DNA]</scope>
    <source>
        <strain evidence="2 3">DSM 5822</strain>
    </source>
</reference>
<accession>A0A2T5IYY4</accession>
<proteinExistence type="predicted"/>
<keyword evidence="3" id="KW-1185">Reference proteome</keyword>
<organism evidence="2 3">
    <name type="scientific">Agitococcus lubricus</name>
    <dbReference type="NCBI Taxonomy" id="1077255"/>
    <lineage>
        <taxon>Bacteria</taxon>
        <taxon>Pseudomonadati</taxon>
        <taxon>Pseudomonadota</taxon>
        <taxon>Gammaproteobacteria</taxon>
        <taxon>Moraxellales</taxon>
        <taxon>Moraxellaceae</taxon>
        <taxon>Agitococcus</taxon>
    </lineage>
</organism>
<dbReference type="Proteomes" id="UP000244223">
    <property type="component" value="Unassembled WGS sequence"/>
</dbReference>
<feature type="region of interest" description="Disordered" evidence="1">
    <location>
        <begin position="181"/>
        <end position="205"/>
    </location>
</feature>
<sequence>MRIVMTSVCCSMLLVGCQQMPDYSLSRQAKPIVKPVQVIKETPAVATAEKPKEIRAAMPSANYDGLKASEIPTMIKPMPTVVVQPTKKLADGRDMPAVQNLLASASDSLRQGKPEDAATSLERAQRLAPQSAVVYQRLAEVRLQQGRAAEAEQLARKAIPYAQSTVQQAALWRIIANAADRQGKTDTANTARDKVQQLEGLGDRG</sequence>
<protein>
    <submittedName>
        <fullName evidence="2">Tetratricopeptide repeat protein</fullName>
    </submittedName>
</protein>
<dbReference type="Pfam" id="PF14559">
    <property type="entry name" value="TPR_19"/>
    <property type="match status" value="1"/>
</dbReference>
<evidence type="ECO:0000313" key="2">
    <source>
        <dbReference type="EMBL" id="PTQ89214.1"/>
    </source>
</evidence>
<dbReference type="AlphaFoldDB" id="A0A2T5IYY4"/>
<dbReference type="InterPro" id="IPR011990">
    <property type="entry name" value="TPR-like_helical_dom_sf"/>
</dbReference>
<name>A0A2T5IYY4_9GAMM</name>
<evidence type="ECO:0000256" key="1">
    <source>
        <dbReference type="SAM" id="MobiDB-lite"/>
    </source>
</evidence>
<evidence type="ECO:0000313" key="3">
    <source>
        <dbReference type="Proteomes" id="UP000244223"/>
    </source>
</evidence>
<dbReference type="RefSeq" id="WP_239987038.1">
    <property type="nucleotide sequence ID" value="NZ_QAON01000008.1"/>
</dbReference>
<gene>
    <name evidence="2" type="ORF">C8N29_10898</name>
</gene>
<dbReference type="PROSITE" id="PS51257">
    <property type="entry name" value="PROKAR_LIPOPROTEIN"/>
    <property type="match status" value="1"/>
</dbReference>
<comment type="caution">
    <text evidence="2">The sequence shown here is derived from an EMBL/GenBank/DDBJ whole genome shotgun (WGS) entry which is preliminary data.</text>
</comment>
<dbReference type="Gene3D" id="1.25.40.10">
    <property type="entry name" value="Tetratricopeptide repeat domain"/>
    <property type="match status" value="1"/>
</dbReference>